<keyword evidence="4" id="KW-1185">Reference proteome</keyword>
<evidence type="ECO:0000313" key="4">
    <source>
        <dbReference type="Proteomes" id="UP000053660"/>
    </source>
</evidence>
<dbReference type="InterPro" id="IPR035940">
    <property type="entry name" value="CAP_sf"/>
</dbReference>
<dbReference type="OrthoDB" id="5832927at2759"/>
<feature type="domain" description="SCP" evidence="2">
    <location>
        <begin position="45"/>
        <end position="96"/>
    </location>
</feature>
<feature type="non-terminal residue" evidence="3">
    <location>
        <position position="1"/>
    </location>
</feature>
<evidence type="ECO:0000259" key="2">
    <source>
        <dbReference type="Pfam" id="PF00188"/>
    </source>
</evidence>
<dbReference type="Pfam" id="PF00188">
    <property type="entry name" value="CAP"/>
    <property type="match status" value="1"/>
</dbReference>
<keyword evidence="1" id="KW-0732">Signal</keyword>
<dbReference type="CDD" id="cd05380">
    <property type="entry name" value="CAP_euk"/>
    <property type="match status" value="1"/>
</dbReference>
<gene>
    <name evidence="3" type="ORF">OESDEN_13119</name>
</gene>
<dbReference type="InterPro" id="IPR014044">
    <property type="entry name" value="CAP_dom"/>
</dbReference>
<protein>
    <recommendedName>
        <fullName evidence="2">SCP domain-containing protein</fullName>
    </recommendedName>
</protein>
<dbReference type="EMBL" id="KN558520">
    <property type="protein sequence ID" value="KHJ87113.1"/>
    <property type="molecule type" value="Genomic_DNA"/>
</dbReference>
<feature type="signal peptide" evidence="1">
    <location>
        <begin position="1"/>
        <end position="22"/>
    </location>
</feature>
<organism evidence="3 4">
    <name type="scientific">Oesophagostomum dentatum</name>
    <name type="common">Nodular worm</name>
    <dbReference type="NCBI Taxonomy" id="61180"/>
    <lineage>
        <taxon>Eukaryota</taxon>
        <taxon>Metazoa</taxon>
        <taxon>Ecdysozoa</taxon>
        <taxon>Nematoda</taxon>
        <taxon>Chromadorea</taxon>
        <taxon>Rhabditida</taxon>
        <taxon>Rhabditina</taxon>
        <taxon>Rhabditomorpha</taxon>
        <taxon>Strongyloidea</taxon>
        <taxon>Strongylidae</taxon>
        <taxon>Oesophagostomum</taxon>
    </lineage>
</organism>
<evidence type="ECO:0000313" key="3">
    <source>
        <dbReference type="EMBL" id="KHJ87113.1"/>
    </source>
</evidence>
<accession>A0A0B1SP64</accession>
<dbReference type="SUPFAM" id="SSF55797">
    <property type="entry name" value="PR-1-like"/>
    <property type="match status" value="1"/>
</dbReference>
<dbReference type="AlphaFoldDB" id="A0A0B1SP64"/>
<proteinExistence type="predicted"/>
<feature type="chain" id="PRO_5002064848" description="SCP domain-containing protein" evidence="1">
    <location>
        <begin position="23"/>
        <end position="111"/>
    </location>
</feature>
<sequence>LRRQLQDLVIKFLQVLAALCSADRNKRSISCPKGKIRDEDRETFLKYHNDARRRLAKGEQQSIDGNMDGARNMHKLEWDCNLEETVQEVIKSCPSSPKTWWVLGQNTIKCS</sequence>
<dbReference type="Gene3D" id="3.40.33.10">
    <property type="entry name" value="CAP"/>
    <property type="match status" value="1"/>
</dbReference>
<evidence type="ECO:0000256" key="1">
    <source>
        <dbReference type="SAM" id="SignalP"/>
    </source>
</evidence>
<name>A0A0B1SP64_OESDE</name>
<reference evidence="3 4" key="1">
    <citation type="submission" date="2014-03" db="EMBL/GenBank/DDBJ databases">
        <title>Draft genome of the hookworm Oesophagostomum dentatum.</title>
        <authorList>
            <person name="Mitreva M."/>
        </authorList>
    </citation>
    <scope>NUCLEOTIDE SEQUENCE [LARGE SCALE GENOMIC DNA]</scope>
    <source>
        <strain evidence="3 4">OD-Hann</strain>
    </source>
</reference>
<dbReference type="Proteomes" id="UP000053660">
    <property type="component" value="Unassembled WGS sequence"/>
</dbReference>